<keyword evidence="3" id="KW-1185">Reference proteome</keyword>
<dbReference type="AlphaFoldDB" id="A0AAD8MGE2"/>
<protein>
    <submittedName>
        <fullName evidence="2">Uncharacterized protein</fullName>
    </submittedName>
</protein>
<dbReference type="Proteomes" id="UP001237642">
    <property type="component" value="Unassembled WGS sequence"/>
</dbReference>
<dbReference type="EMBL" id="JAUIZM010000007">
    <property type="protein sequence ID" value="KAK1374985.1"/>
    <property type="molecule type" value="Genomic_DNA"/>
</dbReference>
<feature type="compositionally biased region" description="Basic residues" evidence="1">
    <location>
        <begin position="73"/>
        <end position="82"/>
    </location>
</feature>
<feature type="region of interest" description="Disordered" evidence="1">
    <location>
        <begin position="56"/>
        <end position="84"/>
    </location>
</feature>
<reference evidence="2" key="2">
    <citation type="submission" date="2023-05" db="EMBL/GenBank/DDBJ databases">
        <authorList>
            <person name="Schelkunov M.I."/>
        </authorList>
    </citation>
    <scope>NUCLEOTIDE SEQUENCE</scope>
    <source>
        <strain evidence="2">Hsosn_3</strain>
        <tissue evidence="2">Leaf</tissue>
    </source>
</reference>
<proteinExistence type="predicted"/>
<name>A0AAD8MGE2_9APIA</name>
<evidence type="ECO:0000313" key="2">
    <source>
        <dbReference type="EMBL" id="KAK1374985.1"/>
    </source>
</evidence>
<accession>A0AAD8MGE2</accession>
<sequence length="191" mass="21519">MKALEKHSKGAVERLREFDPKIWSKAYYGTHSKTESTENSISKCFNSWILRSRKIGHNKGKCPQKPVGLVDKPHKKKGRKRKAVTEDEIEQEMEKNQEEVETGEAELMEEALRNNEANILVFTQATQPSNNNVNAVGGEHVRSIFMPTPGLNKIVHFGGTSLASHPRMQLGTSKASKVKKGRPFTAPRRKK</sequence>
<evidence type="ECO:0000256" key="1">
    <source>
        <dbReference type="SAM" id="MobiDB-lite"/>
    </source>
</evidence>
<organism evidence="2 3">
    <name type="scientific">Heracleum sosnowskyi</name>
    <dbReference type="NCBI Taxonomy" id="360622"/>
    <lineage>
        <taxon>Eukaryota</taxon>
        <taxon>Viridiplantae</taxon>
        <taxon>Streptophyta</taxon>
        <taxon>Embryophyta</taxon>
        <taxon>Tracheophyta</taxon>
        <taxon>Spermatophyta</taxon>
        <taxon>Magnoliopsida</taxon>
        <taxon>eudicotyledons</taxon>
        <taxon>Gunneridae</taxon>
        <taxon>Pentapetalae</taxon>
        <taxon>asterids</taxon>
        <taxon>campanulids</taxon>
        <taxon>Apiales</taxon>
        <taxon>Apiaceae</taxon>
        <taxon>Apioideae</taxon>
        <taxon>apioid superclade</taxon>
        <taxon>Tordylieae</taxon>
        <taxon>Tordyliinae</taxon>
        <taxon>Heracleum</taxon>
    </lineage>
</organism>
<gene>
    <name evidence="2" type="ORF">POM88_031178</name>
</gene>
<reference evidence="2" key="1">
    <citation type="submission" date="2023-02" db="EMBL/GenBank/DDBJ databases">
        <title>Genome of toxic invasive species Heracleum sosnowskyi carries increased number of genes despite the absence of recent whole-genome duplications.</title>
        <authorList>
            <person name="Schelkunov M."/>
            <person name="Shtratnikova V."/>
            <person name="Makarenko M."/>
            <person name="Klepikova A."/>
            <person name="Omelchenko D."/>
            <person name="Novikova G."/>
            <person name="Obukhova E."/>
            <person name="Bogdanov V."/>
            <person name="Penin A."/>
            <person name="Logacheva M."/>
        </authorList>
    </citation>
    <scope>NUCLEOTIDE SEQUENCE</scope>
    <source>
        <strain evidence="2">Hsosn_3</strain>
        <tissue evidence="2">Leaf</tissue>
    </source>
</reference>
<feature type="compositionally biased region" description="Basic residues" evidence="1">
    <location>
        <begin position="176"/>
        <end position="191"/>
    </location>
</feature>
<evidence type="ECO:0000313" key="3">
    <source>
        <dbReference type="Proteomes" id="UP001237642"/>
    </source>
</evidence>
<feature type="region of interest" description="Disordered" evidence="1">
    <location>
        <begin position="164"/>
        <end position="191"/>
    </location>
</feature>
<comment type="caution">
    <text evidence="2">The sequence shown here is derived from an EMBL/GenBank/DDBJ whole genome shotgun (WGS) entry which is preliminary data.</text>
</comment>